<gene>
    <name evidence="2" type="ORF">LTRI10_LOCUS45034</name>
</gene>
<dbReference type="PANTHER" id="PTHR31286">
    <property type="entry name" value="GLYCINE-RICH CELL WALL STRUCTURAL PROTEIN 1.8-LIKE"/>
    <property type="match status" value="1"/>
</dbReference>
<dbReference type="EMBL" id="OZ034821">
    <property type="protein sequence ID" value="CAL1405236.1"/>
    <property type="molecule type" value="Genomic_DNA"/>
</dbReference>
<evidence type="ECO:0008006" key="4">
    <source>
        <dbReference type="Google" id="ProtNLM"/>
    </source>
</evidence>
<organism evidence="2 3">
    <name type="scientific">Linum trigynum</name>
    <dbReference type="NCBI Taxonomy" id="586398"/>
    <lineage>
        <taxon>Eukaryota</taxon>
        <taxon>Viridiplantae</taxon>
        <taxon>Streptophyta</taxon>
        <taxon>Embryophyta</taxon>
        <taxon>Tracheophyta</taxon>
        <taxon>Spermatophyta</taxon>
        <taxon>Magnoliopsida</taxon>
        <taxon>eudicotyledons</taxon>
        <taxon>Gunneridae</taxon>
        <taxon>Pentapetalae</taxon>
        <taxon>rosids</taxon>
        <taxon>fabids</taxon>
        <taxon>Malpighiales</taxon>
        <taxon>Linaceae</taxon>
        <taxon>Linum</taxon>
    </lineage>
</organism>
<dbReference type="Proteomes" id="UP001497516">
    <property type="component" value="Chromosome 8"/>
</dbReference>
<evidence type="ECO:0000313" key="3">
    <source>
        <dbReference type="Proteomes" id="UP001497516"/>
    </source>
</evidence>
<feature type="region of interest" description="Disordered" evidence="1">
    <location>
        <begin position="117"/>
        <end position="159"/>
    </location>
</feature>
<feature type="region of interest" description="Disordered" evidence="1">
    <location>
        <begin position="198"/>
        <end position="223"/>
    </location>
</feature>
<sequence length="223" mass="24160">MCMDHSLSQRRKIGAVKVCVEVSAQKPLVDRISITPDDMEEMYIGVEYCGLPKCCSACGVFGHDCLKPAMGVTTKQVWRPKRQITSMQEVSPQIVAEVESGKERVIVEKAGEIVDESAQGKEGVQEGVLDENVGGSSKKGKEVIVDSTPPVTPSALPSQEEFNKVINGAKSRSLPRKSVPILNSNAFELLYGRDIKLQAPQKKPGGREGLRSKGATKVATNHK</sequence>
<protein>
    <recommendedName>
        <fullName evidence="4">Zinc knuckle CX2CX4HX4C domain-containing protein</fullName>
    </recommendedName>
</protein>
<name>A0AAV2G3L3_9ROSI</name>
<reference evidence="2 3" key="1">
    <citation type="submission" date="2024-04" db="EMBL/GenBank/DDBJ databases">
        <authorList>
            <person name="Fracassetti M."/>
        </authorList>
    </citation>
    <scope>NUCLEOTIDE SEQUENCE [LARGE SCALE GENOMIC DNA]</scope>
</reference>
<keyword evidence="3" id="KW-1185">Reference proteome</keyword>
<evidence type="ECO:0000256" key="1">
    <source>
        <dbReference type="SAM" id="MobiDB-lite"/>
    </source>
</evidence>
<dbReference type="AlphaFoldDB" id="A0AAV2G3L3"/>
<proteinExistence type="predicted"/>
<accession>A0AAV2G3L3</accession>
<evidence type="ECO:0000313" key="2">
    <source>
        <dbReference type="EMBL" id="CAL1405236.1"/>
    </source>
</evidence>
<dbReference type="InterPro" id="IPR040256">
    <property type="entry name" value="At4g02000-like"/>
</dbReference>
<dbReference type="PANTHER" id="PTHR31286:SF180">
    <property type="entry name" value="OS10G0362600 PROTEIN"/>
    <property type="match status" value="1"/>
</dbReference>